<gene>
    <name evidence="10" type="ORF">METUNv1_00561</name>
</gene>
<evidence type="ECO:0000256" key="8">
    <source>
        <dbReference type="ARBA" id="ARBA00050776"/>
    </source>
</evidence>
<keyword evidence="5" id="KW-0663">Pyridoxal phosphate</keyword>
<proteinExistence type="inferred from homology"/>
<dbReference type="Pfam" id="PF00266">
    <property type="entry name" value="Aminotran_5"/>
    <property type="match status" value="1"/>
</dbReference>
<keyword evidence="4" id="KW-0479">Metal-binding</keyword>
<keyword evidence="6" id="KW-0408">Iron</keyword>
<feature type="domain" description="Aminotransferase class V" evidence="9">
    <location>
        <begin position="5"/>
        <end position="358"/>
    </location>
</feature>
<dbReference type="GO" id="GO:0046872">
    <property type="term" value="F:metal ion binding"/>
    <property type="evidence" value="ECO:0007669"/>
    <property type="project" value="UniProtKB-KW"/>
</dbReference>
<comment type="catalytic activity">
    <reaction evidence="8">
        <text>(sulfur carrier)-H + L-cysteine = (sulfur carrier)-SH + L-alanine</text>
        <dbReference type="Rhea" id="RHEA:43892"/>
        <dbReference type="Rhea" id="RHEA-COMP:14737"/>
        <dbReference type="Rhea" id="RHEA-COMP:14739"/>
        <dbReference type="ChEBI" id="CHEBI:29917"/>
        <dbReference type="ChEBI" id="CHEBI:35235"/>
        <dbReference type="ChEBI" id="CHEBI:57972"/>
        <dbReference type="ChEBI" id="CHEBI:64428"/>
        <dbReference type="EC" id="2.8.1.7"/>
    </reaction>
</comment>
<dbReference type="PIRSF" id="PIRSF005572">
    <property type="entry name" value="NifS"/>
    <property type="match status" value="1"/>
</dbReference>
<dbReference type="InterPro" id="IPR015424">
    <property type="entry name" value="PyrdxlP-dep_Trfase"/>
</dbReference>
<reference evidence="10 11" key="1">
    <citation type="journal article" date="2011" name="J. Bacteriol.">
        <title>Genome sequence of Methyloversatilis universalis FAM5T, a methylotrophic representative of the order Rhodocyclales.</title>
        <authorList>
            <person name="Kittichotirat W."/>
            <person name="Good N.M."/>
            <person name="Hall R."/>
            <person name="Bringel F."/>
            <person name="Lajus A."/>
            <person name="Medigue C."/>
            <person name="Smalley N.E."/>
            <person name="Beck D."/>
            <person name="Bumgarner R."/>
            <person name="Vuilleumier S."/>
            <person name="Kalyuzhnaya M.G."/>
        </authorList>
    </citation>
    <scope>NUCLEOTIDE SEQUENCE [LARGE SCALE GENOMIC DNA]</scope>
    <source>
        <strain evidence="11">ATCC BAA-1314 / JCM 13912 / FAM5</strain>
    </source>
</reference>
<dbReference type="eggNOG" id="COG1104">
    <property type="taxonomic scope" value="Bacteria"/>
</dbReference>
<comment type="cofactor">
    <cofactor evidence="1">
        <name>pyridoxal 5'-phosphate</name>
        <dbReference type="ChEBI" id="CHEBI:597326"/>
    </cofactor>
</comment>
<dbReference type="PANTHER" id="PTHR11601:SF34">
    <property type="entry name" value="CYSTEINE DESULFURASE"/>
    <property type="match status" value="1"/>
</dbReference>
<dbReference type="PANTHER" id="PTHR11601">
    <property type="entry name" value="CYSTEINE DESULFURYLASE FAMILY MEMBER"/>
    <property type="match status" value="1"/>
</dbReference>
<organism evidence="10 11">
    <name type="scientific">Methyloversatilis universalis (strain ATCC BAA-1314 / DSM 25237 / JCM 13912 / CCUG 52030 / FAM5)</name>
    <dbReference type="NCBI Taxonomy" id="1000565"/>
    <lineage>
        <taxon>Bacteria</taxon>
        <taxon>Pseudomonadati</taxon>
        <taxon>Pseudomonadota</taxon>
        <taxon>Betaproteobacteria</taxon>
        <taxon>Nitrosomonadales</taxon>
        <taxon>Sterolibacteriaceae</taxon>
        <taxon>Methyloversatilis</taxon>
    </lineage>
</organism>
<evidence type="ECO:0000256" key="2">
    <source>
        <dbReference type="ARBA" id="ARBA00006490"/>
    </source>
</evidence>
<keyword evidence="7" id="KW-0411">Iron-sulfur</keyword>
<dbReference type="InterPro" id="IPR016454">
    <property type="entry name" value="Cysteine_dSase"/>
</dbReference>
<accession>F5R8K5</accession>
<dbReference type="OrthoDB" id="9808002at2"/>
<dbReference type="InterPro" id="IPR015422">
    <property type="entry name" value="PyrdxlP-dep_Trfase_small"/>
</dbReference>
<comment type="caution">
    <text evidence="10">The sequence shown here is derived from an EMBL/GenBank/DDBJ whole genome shotgun (WGS) entry which is preliminary data.</text>
</comment>
<dbReference type="STRING" id="1000565.METUNv1_00561"/>
<evidence type="ECO:0000313" key="11">
    <source>
        <dbReference type="Proteomes" id="UP000005019"/>
    </source>
</evidence>
<evidence type="ECO:0000256" key="1">
    <source>
        <dbReference type="ARBA" id="ARBA00001933"/>
    </source>
</evidence>
<dbReference type="Proteomes" id="UP000005019">
    <property type="component" value="Unassembled WGS sequence"/>
</dbReference>
<evidence type="ECO:0000256" key="7">
    <source>
        <dbReference type="ARBA" id="ARBA00023014"/>
    </source>
</evidence>
<dbReference type="InterPro" id="IPR015421">
    <property type="entry name" value="PyrdxlP-dep_Trfase_major"/>
</dbReference>
<dbReference type="GO" id="GO:0031071">
    <property type="term" value="F:cysteine desulfurase activity"/>
    <property type="evidence" value="ECO:0007669"/>
    <property type="project" value="UniProtKB-EC"/>
</dbReference>
<keyword evidence="11" id="KW-1185">Reference proteome</keyword>
<dbReference type="AlphaFoldDB" id="F5R8K5"/>
<dbReference type="Gene3D" id="3.40.640.10">
    <property type="entry name" value="Type I PLP-dependent aspartate aminotransferase-like (Major domain)"/>
    <property type="match status" value="1"/>
</dbReference>
<dbReference type="Gene3D" id="1.10.260.50">
    <property type="match status" value="1"/>
</dbReference>
<keyword evidence="3" id="KW-0808">Transferase</keyword>
<evidence type="ECO:0000256" key="3">
    <source>
        <dbReference type="ARBA" id="ARBA00022679"/>
    </source>
</evidence>
<sequence>MFAPVYLDHNASAPLLDAVREAMLPWLGARFGNASSRHEYGRAARRAIDDARARVAAAVGAHPTEVVFTSGGSEANNLFIKGAAARMKPGLVQVSAIEHPCVREPARQLVRAGWTLAEMPADADGRVELDALDVRAQLVSVMAANNETGVLQDISAFATAAKRQGAWLHTDAVQALGKIPVDFRALGVAAMTLSAHKIGGPQGAGALVLDKRVDLEPLIAGGGHERGLRSGTENIAAIVGFGVACEEAVAALGARREAMQAQRALIERCVAEQGGSVFGAGAERLPNTCYFALPGIDGETLVGKLDRAGFAVASGAACSSASPEPSRTLTAMGVAADLARGAVRVSVGASTTMQDVNDFCGALARVADELRGLRAMAAA</sequence>
<dbReference type="RefSeq" id="WP_008058595.1">
    <property type="nucleotide sequence ID" value="NZ_AFHG01000029.1"/>
</dbReference>
<protein>
    <submittedName>
        <fullName evidence="10">Cysteine desulfurase</fullName>
    </submittedName>
</protein>
<name>F5R8K5_METUF</name>
<dbReference type="GO" id="GO:0051536">
    <property type="term" value="F:iron-sulfur cluster binding"/>
    <property type="evidence" value="ECO:0007669"/>
    <property type="project" value="UniProtKB-KW"/>
</dbReference>
<dbReference type="Gene3D" id="3.90.1150.10">
    <property type="entry name" value="Aspartate Aminotransferase, domain 1"/>
    <property type="match status" value="1"/>
</dbReference>
<dbReference type="InterPro" id="IPR000192">
    <property type="entry name" value="Aminotrans_V_dom"/>
</dbReference>
<evidence type="ECO:0000256" key="6">
    <source>
        <dbReference type="ARBA" id="ARBA00023004"/>
    </source>
</evidence>
<dbReference type="SUPFAM" id="SSF53383">
    <property type="entry name" value="PLP-dependent transferases"/>
    <property type="match status" value="1"/>
</dbReference>
<dbReference type="EMBL" id="AFHG01000029">
    <property type="protein sequence ID" value="EGK73383.1"/>
    <property type="molecule type" value="Genomic_DNA"/>
</dbReference>
<evidence type="ECO:0000313" key="10">
    <source>
        <dbReference type="EMBL" id="EGK73383.1"/>
    </source>
</evidence>
<evidence type="ECO:0000256" key="5">
    <source>
        <dbReference type="ARBA" id="ARBA00022898"/>
    </source>
</evidence>
<evidence type="ECO:0000259" key="9">
    <source>
        <dbReference type="Pfam" id="PF00266"/>
    </source>
</evidence>
<comment type="similarity">
    <text evidence="2">Belongs to the class-V pyridoxal-phosphate-dependent aminotransferase family. NifS/IscS subfamily.</text>
</comment>
<evidence type="ECO:0000256" key="4">
    <source>
        <dbReference type="ARBA" id="ARBA00022723"/>
    </source>
</evidence>